<evidence type="ECO:0000313" key="3">
    <source>
        <dbReference type="EMBL" id="MFC4739859.1"/>
    </source>
</evidence>
<evidence type="ECO:0000313" key="4">
    <source>
        <dbReference type="Proteomes" id="UP001595885"/>
    </source>
</evidence>
<proteinExistence type="predicted"/>
<reference evidence="4" key="1">
    <citation type="journal article" date="2019" name="Int. J. Syst. Evol. Microbiol.">
        <title>The Global Catalogue of Microorganisms (GCM) 10K type strain sequencing project: providing services to taxonomists for standard genome sequencing and annotation.</title>
        <authorList>
            <consortium name="The Broad Institute Genomics Platform"/>
            <consortium name="The Broad Institute Genome Sequencing Center for Infectious Disease"/>
            <person name="Wu L."/>
            <person name="Ma J."/>
        </authorList>
    </citation>
    <scope>NUCLEOTIDE SEQUENCE [LARGE SCALE GENOMIC DNA]</scope>
    <source>
        <strain evidence="4">CCUG 50349</strain>
    </source>
</reference>
<keyword evidence="4" id="KW-1185">Reference proteome</keyword>
<protein>
    <submittedName>
        <fullName evidence="3">T9SS type A sorting domain-containing protein</fullName>
    </submittedName>
</protein>
<accession>A0ABV9P7E6</accession>
<dbReference type="EMBL" id="JBHSGW010000013">
    <property type="protein sequence ID" value="MFC4739859.1"/>
    <property type="molecule type" value="Genomic_DNA"/>
</dbReference>
<sequence>TPATSGVYYFGFNAHSAADQYNLYVDNINVDVFLNSNTFDNSSFVAYPNPVKDVLNLSYSLEISSVKVINLLGQEVISRKVGSTSTQIDMTALTAGAYIVNVTVGNTTKSIKVIKQ</sequence>
<feature type="domain" description="Secretion system C-terminal sorting" evidence="2">
    <location>
        <begin position="47"/>
        <end position="113"/>
    </location>
</feature>
<name>A0ABV9P7E6_9FLAO</name>
<keyword evidence="1" id="KW-0732">Signal</keyword>
<feature type="non-terminal residue" evidence="3">
    <location>
        <position position="1"/>
    </location>
</feature>
<dbReference type="InterPro" id="IPR026444">
    <property type="entry name" value="Secre_tail"/>
</dbReference>
<gene>
    <name evidence="3" type="ORF">ACFO3U_07620</name>
</gene>
<dbReference type="Proteomes" id="UP001595885">
    <property type="component" value="Unassembled WGS sequence"/>
</dbReference>
<dbReference type="Pfam" id="PF18962">
    <property type="entry name" value="Por_Secre_tail"/>
    <property type="match status" value="1"/>
</dbReference>
<evidence type="ECO:0000259" key="2">
    <source>
        <dbReference type="Pfam" id="PF18962"/>
    </source>
</evidence>
<dbReference type="NCBIfam" id="TIGR04183">
    <property type="entry name" value="Por_Secre_tail"/>
    <property type="match status" value="1"/>
</dbReference>
<dbReference type="RefSeq" id="WP_379740102.1">
    <property type="nucleotide sequence ID" value="NZ_JBHSGW010000013.1"/>
</dbReference>
<evidence type="ECO:0000256" key="1">
    <source>
        <dbReference type="ARBA" id="ARBA00022729"/>
    </source>
</evidence>
<comment type="caution">
    <text evidence="3">The sequence shown here is derived from an EMBL/GenBank/DDBJ whole genome shotgun (WGS) entry which is preliminary data.</text>
</comment>
<organism evidence="3 4">
    <name type="scientific">Flavobacterium ponti</name>
    <dbReference type="NCBI Taxonomy" id="665133"/>
    <lineage>
        <taxon>Bacteria</taxon>
        <taxon>Pseudomonadati</taxon>
        <taxon>Bacteroidota</taxon>
        <taxon>Flavobacteriia</taxon>
        <taxon>Flavobacteriales</taxon>
        <taxon>Flavobacteriaceae</taxon>
        <taxon>Flavobacterium</taxon>
    </lineage>
</organism>